<keyword evidence="9" id="KW-0521">NADP</keyword>
<evidence type="ECO:0000256" key="15">
    <source>
        <dbReference type="ARBA" id="ARBA00047776"/>
    </source>
</evidence>
<evidence type="ECO:0000256" key="7">
    <source>
        <dbReference type="ARBA" id="ARBA00022741"/>
    </source>
</evidence>
<dbReference type="InterPro" id="IPR039261">
    <property type="entry name" value="FNR_nucleotide-bd"/>
</dbReference>
<reference evidence="17 18" key="1">
    <citation type="journal article" date="2012" name="MBio">
        <title>Insight into the transmission biology and species-specific functional capabilities of tsetse (Diptera: glossinidae) obligate symbiont wigglesworthia.</title>
        <authorList>
            <person name="Rio R.V."/>
            <person name="Symula R.E."/>
            <person name="Wang J."/>
            <person name="Lohs C."/>
            <person name="Wu Y.N."/>
            <person name="Snyder A.K."/>
            <person name="Bjornson R.D."/>
            <person name="Oshima K."/>
            <person name="Biehl B.S."/>
            <person name="Perna N.T."/>
            <person name="Hattori M."/>
            <person name="Aksoy S."/>
        </authorList>
    </citation>
    <scope>NUCLEOTIDE SEQUENCE [LARGE SCALE GENOMIC DNA]</scope>
    <source>
        <strain evidence="17">WGM</strain>
    </source>
</reference>
<organism evidence="17 18">
    <name type="scientific">Wigglesworthia glossinidia endosymbiont of Glossina morsitans morsitans</name>
    <name type="common">Yale colony</name>
    <dbReference type="NCBI Taxonomy" id="1142511"/>
    <lineage>
        <taxon>Bacteria</taxon>
        <taxon>Pseudomonadati</taxon>
        <taxon>Pseudomonadota</taxon>
        <taxon>Gammaproteobacteria</taxon>
        <taxon>Enterobacterales</taxon>
        <taxon>Erwiniaceae</taxon>
        <taxon>Wigglesworthia</taxon>
    </lineage>
</organism>
<evidence type="ECO:0000256" key="5">
    <source>
        <dbReference type="ARBA" id="ARBA00020327"/>
    </source>
</evidence>
<dbReference type="InterPro" id="IPR017927">
    <property type="entry name" value="FAD-bd_FR_type"/>
</dbReference>
<dbReference type="AlphaFoldDB" id="H6Q542"/>
<evidence type="ECO:0000313" key="17">
    <source>
        <dbReference type="EMBL" id="AFA41325.1"/>
    </source>
</evidence>
<dbReference type="STRING" id="1142511.WIGMOR_0504"/>
<evidence type="ECO:0000256" key="11">
    <source>
        <dbReference type="ARBA" id="ARBA00029856"/>
    </source>
</evidence>
<dbReference type="EMBL" id="CP003315">
    <property type="protein sequence ID" value="AFA41325.1"/>
    <property type="molecule type" value="Genomic_DNA"/>
</dbReference>
<comment type="catalytic activity">
    <reaction evidence="14">
        <text>reduced [flavodoxin] + NADP(+) = oxidized [flavodoxin] + NADPH + 2 H(+)</text>
        <dbReference type="Rhea" id="RHEA:50756"/>
        <dbReference type="Rhea" id="RHEA-COMP:10622"/>
        <dbReference type="Rhea" id="RHEA-COMP:10623"/>
        <dbReference type="ChEBI" id="CHEBI:15378"/>
        <dbReference type="ChEBI" id="CHEBI:57618"/>
        <dbReference type="ChEBI" id="CHEBI:57783"/>
        <dbReference type="ChEBI" id="CHEBI:58210"/>
        <dbReference type="ChEBI" id="CHEBI:58349"/>
        <dbReference type="EC" id="1.19.1.1"/>
    </reaction>
</comment>
<dbReference type="InterPro" id="IPR033892">
    <property type="entry name" value="FNR_bac"/>
</dbReference>
<dbReference type="OrthoDB" id="9784483at2"/>
<name>H6Q542_WIGGL</name>
<evidence type="ECO:0000313" key="18">
    <source>
        <dbReference type="Proteomes" id="UP000009061"/>
    </source>
</evidence>
<evidence type="ECO:0000256" key="13">
    <source>
        <dbReference type="ARBA" id="ARBA00030173"/>
    </source>
</evidence>
<dbReference type="CDD" id="cd06195">
    <property type="entry name" value="FNR1"/>
    <property type="match status" value="1"/>
</dbReference>
<evidence type="ECO:0000256" key="4">
    <source>
        <dbReference type="ARBA" id="ARBA00013223"/>
    </source>
</evidence>
<accession>H6Q542</accession>
<keyword evidence="6" id="KW-0285">Flavoprotein</keyword>
<dbReference type="EC" id="1.18.1.2" evidence="4"/>
<dbReference type="GO" id="GO:0004324">
    <property type="term" value="F:ferredoxin-NADP+ reductase activity"/>
    <property type="evidence" value="ECO:0007669"/>
    <property type="project" value="UniProtKB-EC"/>
</dbReference>
<dbReference type="Proteomes" id="UP000009061">
    <property type="component" value="Chromosome"/>
</dbReference>
<evidence type="ECO:0000256" key="12">
    <source>
        <dbReference type="ARBA" id="ARBA00030000"/>
    </source>
</evidence>
<dbReference type="SUPFAM" id="SSF52343">
    <property type="entry name" value="Ferredoxin reductase-like, C-terminal NADP-linked domain"/>
    <property type="match status" value="1"/>
</dbReference>
<dbReference type="InterPro" id="IPR051930">
    <property type="entry name" value="FNR_type-1"/>
</dbReference>
<dbReference type="SUPFAM" id="SSF63380">
    <property type="entry name" value="Riboflavin synthase domain-like"/>
    <property type="match status" value="1"/>
</dbReference>
<dbReference type="InterPro" id="IPR017938">
    <property type="entry name" value="Riboflavin_synthase-like_b-brl"/>
</dbReference>
<evidence type="ECO:0000256" key="10">
    <source>
        <dbReference type="ARBA" id="ARBA00023002"/>
    </source>
</evidence>
<dbReference type="GO" id="GO:0000166">
    <property type="term" value="F:nucleotide binding"/>
    <property type="evidence" value="ECO:0007669"/>
    <property type="project" value="UniProtKB-KW"/>
</dbReference>
<protein>
    <recommendedName>
        <fullName evidence="5">Flavodoxin/ferredoxin--NADP reductase</fullName>
        <ecNumber evidence="4">1.18.1.2</ecNumber>
        <ecNumber evidence="3">1.19.1.1</ecNumber>
    </recommendedName>
    <alternativeName>
        <fullName evidence="13">Ferredoxin (flavodoxin):NADP(+) oxidoreductase</fullName>
    </alternativeName>
    <alternativeName>
        <fullName evidence="11">Ferredoxin--NADP reductase</fullName>
    </alternativeName>
    <alternativeName>
        <fullName evidence="12">Flavodoxin--NADP reductase</fullName>
    </alternativeName>
</protein>
<dbReference type="PANTHER" id="PTHR47878">
    <property type="entry name" value="OXIDOREDUCTASE FAD/NAD(P)-BINDING DOMAIN PROTEIN"/>
    <property type="match status" value="1"/>
</dbReference>
<evidence type="ECO:0000256" key="2">
    <source>
        <dbReference type="ARBA" id="ARBA00008312"/>
    </source>
</evidence>
<evidence type="ECO:0000256" key="3">
    <source>
        <dbReference type="ARBA" id="ARBA00012872"/>
    </source>
</evidence>
<dbReference type="EC" id="1.19.1.1" evidence="3"/>
<dbReference type="GO" id="GO:0042167">
    <property type="term" value="P:heme catabolic process"/>
    <property type="evidence" value="ECO:0007669"/>
    <property type="project" value="TreeGrafter"/>
</dbReference>
<evidence type="ECO:0000256" key="9">
    <source>
        <dbReference type="ARBA" id="ARBA00022857"/>
    </source>
</evidence>
<comment type="cofactor">
    <cofactor evidence="1">
        <name>FAD</name>
        <dbReference type="ChEBI" id="CHEBI:57692"/>
    </cofactor>
</comment>
<keyword evidence="18" id="KW-1185">Reference proteome</keyword>
<dbReference type="GO" id="GO:0034599">
    <property type="term" value="P:cellular response to oxidative stress"/>
    <property type="evidence" value="ECO:0007669"/>
    <property type="project" value="TreeGrafter"/>
</dbReference>
<evidence type="ECO:0000256" key="8">
    <source>
        <dbReference type="ARBA" id="ARBA00022827"/>
    </source>
</evidence>
<proteinExistence type="inferred from homology"/>
<dbReference type="Gene3D" id="3.40.50.80">
    <property type="entry name" value="Nucleotide-binding domain of ferredoxin-NADP reductase (FNR) module"/>
    <property type="match status" value="1"/>
</dbReference>
<evidence type="ECO:0000256" key="6">
    <source>
        <dbReference type="ARBA" id="ARBA00022630"/>
    </source>
</evidence>
<feature type="domain" description="FAD-binding FR-type" evidence="16">
    <location>
        <begin position="2"/>
        <end position="102"/>
    </location>
</feature>
<dbReference type="PANTHER" id="PTHR47878:SF1">
    <property type="entry name" value="FLAVODOXIN_FERREDOXIN--NADP REDUCTASE"/>
    <property type="match status" value="1"/>
</dbReference>
<keyword evidence="10" id="KW-0560">Oxidoreductase</keyword>
<dbReference type="InterPro" id="IPR001433">
    <property type="entry name" value="OxRdtase_FAD/NAD-bd"/>
</dbReference>
<dbReference type="RefSeq" id="WP_014354264.1">
    <property type="nucleotide sequence ID" value="NC_016893.1"/>
</dbReference>
<keyword evidence="8" id="KW-0274">FAD</keyword>
<comment type="catalytic activity">
    <reaction evidence="15">
        <text>2 reduced [2Fe-2S]-[ferredoxin] + NADP(+) + H(+) = 2 oxidized [2Fe-2S]-[ferredoxin] + NADPH</text>
        <dbReference type="Rhea" id="RHEA:20125"/>
        <dbReference type="Rhea" id="RHEA-COMP:10000"/>
        <dbReference type="Rhea" id="RHEA-COMP:10001"/>
        <dbReference type="ChEBI" id="CHEBI:15378"/>
        <dbReference type="ChEBI" id="CHEBI:33737"/>
        <dbReference type="ChEBI" id="CHEBI:33738"/>
        <dbReference type="ChEBI" id="CHEBI:57783"/>
        <dbReference type="ChEBI" id="CHEBI:58349"/>
        <dbReference type="EC" id="1.18.1.2"/>
    </reaction>
</comment>
<dbReference type="Gene3D" id="2.40.30.10">
    <property type="entry name" value="Translation factors"/>
    <property type="match status" value="1"/>
</dbReference>
<evidence type="ECO:0000256" key="1">
    <source>
        <dbReference type="ARBA" id="ARBA00001974"/>
    </source>
</evidence>
<dbReference type="PROSITE" id="PS51384">
    <property type="entry name" value="FAD_FR"/>
    <property type="match status" value="1"/>
</dbReference>
<comment type="similarity">
    <text evidence="2">Belongs to the ferredoxin--NADP reductase type 1 family.</text>
</comment>
<sequence>MTEWISGNVIKIKNWTEKLFSIVLNAPISPFIAGQFAKLKLKNSKNMSIQRAYSYVNAPNNKNLEFYLVEAKSGKFSPLLRALKPGENILITKYASGSFTLETVPSCKNLWMIATGTAIGPYLSILQYGKNLKRFENIILVHAVRFYQDLSYLKKIMQLKEIYKQKLFFQKIISREKVFNTLYGRIPELIINGKLEDSLNVEINSQNSHVMLCGNPNMVRDTYECLNKKYSMIKNYQKSPGHITSELYWK</sequence>
<dbReference type="KEGG" id="wgl:WIGMOR_0504"/>
<gene>
    <name evidence="17" type="primary">fpr</name>
    <name evidence="17" type="synonym">mvrA</name>
    <name evidence="17" type="ORF">WIGMOR_0504</name>
</gene>
<keyword evidence="7" id="KW-0547">Nucleotide-binding</keyword>
<dbReference type="Pfam" id="PF00175">
    <property type="entry name" value="NAD_binding_1"/>
    <property type="match status" value="1"/>
</dbReference>
<dbReference type="eggNOG" id="COG1018">
    <property type="taxonomic scope" value="Bacteria"/>
</dbReference>
<dbReference type="HOGENOM" id="CLU_003827_3_0_6"/>
<evidence type="ECO:0000259" key="16">
    <source>
        <dbReference type="PROSITE" id="PS51384"/>
    </source>
</evidence>
<evidence type="ECO:0000256" key="14">
    <source>
        <dbReference type="ARBA" id="ARBA00047271"/>
    </source>
</evidence>